<name>A0A9P8WFC1_9HYPO</name>
<organism evidence="1 2">
    <name type="scientific">Thelonectria olida</name>
    <dbReference type="NCBI Taxonomy" id="1576542"/>
    <lineage>
        <taxon>Eukaryota</taxon>
        <taxon>Fungi</taxon>
        <taxon>Dikarya</taxon>
        <taxon>Ascomycota</taxon>
        <taxon>Pezizomycotina</taxon>
        <taxon>Sordariomycetes</taxon>
        <taxon>Hypocreomycetidae</taxon>
        <taxon>Hypocreales</taxon>
        <taxon>Nectriaceae</taxon>
        <taxon>Thelonectria</taxon>
    </lineage>
</organism>
<keyword evidence="2" id="KW-1185">Reference proteome</keyword>
<evidence type="ECO:0000313" key="1">
    <source>
        <dbReference type="EMBL" id="KAH6897228.1"/>
    </source>
</evidence>
<protein>
    <submittedName>
        <fullName evidence="1">Uncharacterized protein</fullName>
    </submittedName>
</protein>
<reference evidence="1 2" key="1">
    <citation type="journal article" date="2021" name="Nat. Commun.">
        <title>Genetic determinants of endophytism in the Arabidopsis root mycobiome.</title>
        <authorList>
            <person name="Mesny F."/>
            <person name="Miyauchi S."/>
            <person name="Thiergart T."/>
            <person name="Pickel B."/>
            <person name="Atanasova L."/>
            <person name="Karlsson M."/>
            <person name="Huettel B."/>
            <person name="Barry K.W."/>
            <person name="Haridas S."/>
            <person name="Chen C."/>
            <person name="Bauer D."/>
            <person name="Andreopoulos W."/>
            <person name="Pangilinan J."/>
            <person name="LaButti K."/>
            <person name="Riley R."/>
            <person name="Lipzen A."/>
            <person name="Clum A."/>
            <person name="Drula E."/>
            <person name="Henrissat B."/>
            <person name="Kohler A."/>
            <person name="Grigoriev I.V."/>
            <person name="Martin F.M."/>
            <person name="Hacquard S."/>
        </authorList>
    </citation>
    <scope>NUCLEOTIDE SEQUENCE [LARGE SCALE GENOMIC DNA]</scope>
    <source>
        <strain evidence="1 2">MPI-CAGE-CH-0241</strain>
    </source>
</reference>
<comment type="caution">
    <text evidence="1">The sequence shown here is derived from an EMBL/GenBank/DDBJ whole genome shotgun (WGS) entry which is preliminary data.</text>
</comment>
<dbReference type="AlphaFoldDB" id="A0A9P8WFC1"/>
<sequence>MRIGCLPNASKQASWVVVCCKPCIAGPVMVGVGINPGRLGADAELKAVCWHQLTVQALGARLPSQSAIDRSSSFREVPCSRVSHLRSSLPDAASSSWATTPAPNGAREIASLGPSWHPSTTNIWGSPGHSGKTSLFRCFVACSVYSCTPSREFLLPASSLPRLPAQTTANHRLAILVFFCICPPTSARNEINCQAAG</sequence>
<gene>
    <name evidence="1" type="ORF">B0T10DRAFT_180666</name>
</gene>
<dbReference type="EMBL" id="JAGPYM010000003">
    <property type="protein sequence ID" value="KAH6897228.1"/>
    <property type="molecule type" value="Genomic_DNA"/>
</dbReference>
<evidence type="ECO:0000313" key="2">
    <source>
        <dbReference type="Proteomes" id="UP000777438"/>
    </source>
</evidence>
<dbReference type="Proteomes" id="UP000777438">
    <property type="component" value="Unassembled WGS sequence"/>
</dbReference>
<accession>A0A9P8WFC1</accession>
<proteinExistence type="predicted"/>
<dbReference type="OrthoDB" id="10632577at2759"/>